<keyword evidence="1" id="KW-1133">Transmembrane helix</keyword>
<keyword evidence="1" id="KW-0812">Transmembrane</keyword>
<feature type="non-terminal residue" evidence="2">
    <location>
        <position position="35"/>
    </location>
</feature>
<keyword evidence="1" id="KW-0472">Membrane</keyword>
<protein>
    <submittedName>
        <fullName evidence="2">Uncharacterized protein</fullName>
    </submittedName>
</protein>
<sequence>MIPSSSLAQVLHFYGFALALALALFSHKFMRNEFL</sequence>
<accession>A0A392RSM0</accession>
<proteinExistence type="predicted"/>
<evidence type="ECO:0000313" key="2">
    <source>
        <dbReference type="EMBL" id="MCI39147.1"/>
    </source>
</evidence>
<keyword evidence="3" id="KW-1185">Reference proteome</keyword>
<evidence type="ECO:0000313" key="3">
    <source>
        <dbReference type="Proteomes" id="UP000265520"/>
    </source>
</evidence>
<feature type="transmembrane region" description="Helical" evidence="1">
    <location>
        <begin position="6"/>
        <end position="25"/>
    </location>
</feature>
<organism evidence="2 3">
    <name type="scientific">Trifolium medium</name>
    <dbReference type="NCBI Taxonomy" id="97028"/>
    <lineage>
        <taxon>Eukaryota</taxon>
        <taxon>Viridiplantae</taxon>
        <taxon>Streptophyta</taxon>
        <taxon>Embryophyta</taxon>
        <taxon>Tracheophyta</taxon>
        <taxon>Spermatophyta</taxon>
        <taxon>Magnoliopsida</taxon>
        <taxon>eudicotyledons</taxon>
        <taxon>Gunneridae</taxon>
        <taxon>Pentapetalae</taxon>
        <taxon>rosids</taxon>
        <taxon>fabids</taxon>
        <taxon>Fabales</taxon>
        <taxon>Fabaceae</taxon>
        <taxon>Papilionoideae</taxon>
        <taxon>50 kb inversion clade</taxon>
        <taxon>NPAAA clade</taxon>
        <taxon>Hologalegina</taxon>
        <taxon>IRL clade</taxon>
        <taxon>Trifolieae</taxon>
        <taxon>Trifolium</taxon>
    </lineage>
</organism>
<evidence type="ECO:0000256" key="1">
    <source>
        <dbReference type="SAM" id="Phobius"/>
    </source>
</evidence>
<comment type="caution">
    <text evidence="2">The sequence shown here is derived from an EMBL/GenBank/DDBJ whole genome shotgun (WGS) entry which is preliminary data.</text>
</comment>
<dbReference type="Proteomes" id="UP000265520">
    <property type="component" value="Unassembled WGS sequence"/>
</dbReference>
<dbReference type="EMBL" id="LXQA010264140">
    <property type="protein sequence ID" value="MCI39147.1"/>
    <property type="molecule type" value="Genomic_DNA"/>
</dbReference>
<name>A0A392RSM0_9FABA</name>
<reference evidence="2 3" key="1">
    <citation type="journal article" date="2018" name="Front. Plant Sci.">
        <title>Red Clover (Trifolium pratense) and Zigzag Clover (T. medium) - A Picture of Genomic Similarities and Differences.</title>
        <authorList>
            <person name="Dluhosova J."/>
            <person name="Istvanek J."/>
            <person name="Nedelnik J."/>
            <person name="Repkova J."/>
        </authorList>
    </citation>
    <scope>NUCLEOTIDE SEQUENCE [LARGE SCALE GENOMIC DNA]</scope>
    <source>
        <strain evidence="3">cv. 10/8</strain>
        <tissue evidence="2">Leaf</tissue>
    </source>
</reference>
<dbReference type="AlphaFoldDB" id="A0A392RSM0"/>